<evidence type="ECO:0000313" key="12">
    <source>
        <dbReference type="Proteomes" id="UP000547879"/>
    </source>
</evidence>
<evidence type="ECO:0000313" key="11">
    <source>
        <dbReference type="EMBL" id="MBB6164602.1"/>
    </source>
</evidence>
<dbReference type="AlphaFoldDB" id="A0A7W9YA20"/>
<evidence type="ECO:0000256" key="8">
    <source>
        <dbReference type="ARBA" id="ARBA00031423"/>
    </source>
</evidence>
<evidence type="ECO:0000256" key="2">
    <source>
        <dbReference type="ARBA" id="ARBA00005684"/>
    </source>
</evidence>
<evidence type="ECO:0000256" key="7">
    <source>
        <dbReference type="ARBA" id="ARBA00023277"/>
    </source>
</evidence>
<keyword evidence="12" id="KW-1185">Reference proteome</keyword>
<dbReference type="InterPro" id="IPR003385">
    <property type="entry name" value="Glyco_hydro_77"/>
</dbReference>
<evidence type="ECO:0000256" key="3">
    <source>
        <dbReference type="ARBA" id="ARBA00012560"/>
    </source>
</evidence>
<dbReference type="EC" id="2.4.1.25" evidence="3"/>
<evidence type="ECO:0000256" key="6">
    <source>
        <dbReference type="ARBA" id="ARBA00022679"/>
    </source>
</evidence>
<keyword evidence="5" id="KW-0328">Glycosyltransferase</keyword>
<dbReference type="PANTHER" id="PTHR32438:SF5">
    <property type="entry name" value="4-ALPHA-GLUCANOTRANSFERASE DPE1, CHLOROPLASTIC_AMYLOPLASTIC"/>
    <property type="match status" value="1"/>
</dbReference>
<dbReference type="Gene3D" id="3.20.20.80">
    <property type="entry name" value="Glycosidases"/>
    <property type="match status" value="1"/>
</dbReference>
<dbReference type="Pfam" id="PF02446">
    <property type="entry name" value="Glyco_hydro_77"/>
    <property type="match status" value="1"/>
</dbReference>
<protein>
    <recommendedName>
        <fullName evidence="4">4-alpha-glucanotransferase</fullName>
        <ecNumber evidence="3">2.4.1.25</ecNumber>
    </recommendedName>
    <alternativeName>
        <fullName evidence="8">Amylomaltase</fullName>
    </alternativeName>
    <alternativeName>
        <fullName evidence="9">Disproportionating enzyme</fullName>
    </alternativeName>
</protein>
<accession>A0A7W9YA20</accession>
<feature type="compositionally biased region" description="Basic and acidic residues" evidence="10">
    <location>
        <begin position="7"/>
        <end position="16"/>
    </location>
</feature>
<dbReference type="GO" id="GO:0004134">
    <property type="term" value="F:4-alpha-glucanotransferase activity"/>
    <property type="evidence" value="ECO:0007669"/>
    <property type="project" value="UniProtKB-EC"/>
</dbReference>
<organism evidence="11 12">
    <name type="scientific">Rhizobium wenxiniae</name>
    <dbReference type="NCBI Taxonomy" id="1737357"/>
    <lineage>
        <taxon>Bacteria</taxon>
        <taxon>Pseudomonadati</taxon>
        <taxon>Pseudomonadota</taxon>
        <taxon>Alphaproteobacteria</taxon>
        <taxon>Hyphomicrobiales</taxon>
        <taxon>Rhizobiaceae</taxon>
        <taxon>Rhizobium/Agrobacterium group</taxon>
        <taxon>Rhizobium</taxon>
    </lineage>
</organism>
<keyword evidence="7" id="KW-0119">Carbohydrate metabolism</keyword>
<dbReference type="PANTHER" id="PTHR32438">
    <property type="entry name" value="4-ALPHA-GLUCANOTRANSFERASE DPE1, CHLOROPLASTIC/AMYLOPLASTIC"/>
    <property type="match status" value="1"/>
</dbReference>
<evidence type="ECO:0000256" key="9">
    <source>
        <dbReference type="ARBA" id="ARBA00031501"/>
    </source>
</evidence>
<proteinExistence type="inferred from homology"/>
<evidence type="ECO:0000256" key="4">
    <source>
        <dbReference type="ARBA" id="ARBA00020295"/>
    </source>
</evidence>
<name>A0A7W9YA20_9HYPH</name>
<gene>
    <name evidence="11" type="ORF">HNQ72_004447</name>
</gene>
<evidence type="ECO:0000256" key="5">
    <source>
        <dbReference type="ARBA" id="ARBA00022676"/>
    </source>
</evidence>
<evidence type="ECO:0000256" key="10">
    <source>
        <dbReference type="SAM" id="MobiDB-lite"/>
    </source>
</evidence>
<dbReference type="SUPFAM" id="SSF51445">
    <property type="entry name" value="(Trans)glycosidases"/>
    <property type="match status" value="2"/>
</dbReference>
<dbReference type="RefSeq" id="WP_183995271.1">
    <property type="nucleotide sequence ID" value="NZ_BMHW01000005.1"/>
</dbReference>
<comment type="caution">
    <text evidence="11">The sequence shown here is derived from an EMBL/GenBank/DDBJ whole genome shotgun (WGS) entry which is preliminary data.</text>
</comment>
<sequence length="228" mass="24857">MLMKSLTGEDRTDRRRGTGTGTDEFEPERPSPAGREVPVAGSGRDAILAALNACQQGPAVADFIGLNPLHARLTAAPERCSPYEPSNRRFLNPLYIAVDQVAGFVGQRQRKARRGEKQKMLAAFKAAGLLTASSKTESDGKGLPAAVHRLIARTPSMLMAVRLADLTDEKRPTNVPSTKDSYPNWKPKLSATIAELNAVFGLTTIISAVTDERAVRRDLVNRSERHER</sequence>
<comment type="similarity">
    <text evidence="2">Belongs to the disproportionating enzyme family.</text>
</comment>
<dbReference type="Proteomes" id="UP000547879">
    <property type="component" value="Unassembled WGS sequence"/>
</dbReference>
<comment type="catalytic activity">
    <reaction evidence="1">
        <text>Transfers a segment of a (1-&gt;4)-alpha-D-glucan to a new position in an acceptor, which may be glucose or a (1-&gt;4)-alpha-D-glucan.</text>
        <dbReference type="EC" id="2.4.1.25"/>
    </reaction>
</comment>
<dbReference type="InterPro" id="IPR017853">
    <property type="entry name" value="GH"/>
</dbReference>
<dbReference type="EMBL" id="JACHEG010000006">
    <property type="protein sequence ID" value="MBB6164602.1"/>
    <property type="molecule type" value="Genomic_DNA"/>
</dbReference>
<reference evidence="11 12" key="1">
    <citation type="submission" date="2020-08" db="EMBL/GenBank/DDBJ databases">
        <title>Genomic Encyclopedia of Type Strains, Phase IV (KMG-IV): sequencing the most valuable type-strain genomes for metagenomic binning, comparative biology and taxonomic classification.</title>
        <authorList>
            <person name="Goeker M."/>
        </authorList>
    </citation>
    <scope>NUCLEOTIDE SEQUENCE [LARGE SCALE GENOMIC DNA]</scope>
    <source>
        <strain evidence="11 12">DSM 100734</strain>
    </source>
</reference>
<feature type="region of interest" description="Disordered" evidence="10">
    <location>
        <begin position="1"/>
        <end position="39"/>
    </location>
</feature>
<keyword evidence="6 11" id="KW-0808">Transferase</keyword>
<dbReference type="GO" id="GO:0005975">
    <property type="term" value="P:carbohydrate metabolic process"/>
    <property type="evidence" value="ECO:0007669"/>
    <property type="project" value="InterPro"/>
</dbReference>
<evidence type="ECO:0000256" key="1">
    <source>
        <dbReference type="ARBA" id="ARBA00000439"/>
    </source>
</evidence>